<gene>
    <name evidence="1" type="ORF">KGQ91_05150</name>
</gene>
<protein>
    <submittedName>
        <fullName evidence="1">Uncharacterized protein</fullName>
    </submittedName>
</protein>
<sequence>MSYRIHSTLHGANPCLEILDASSGSVRLAWEYPRRPAGGEVADPDLLALARERAVHRLFCRLFLLTTEQYLKGELDDRLPVGETPPVNA</sequence>
<evidence type="ECO:0000313" key="1">
    <source>
        <dbReference type="EMBL" id="MBZ9567077.1"/>
    </source>
</evidence>
<dbReference type="EMBL" id="JAGXFD010000001">
    <property type="protein sequence ID" value="MBZ9567077.1"/>
    <property type="molecule type" value="Genomic_DNA"/>
</dbReference>
<keyword evidence="2" id="KW-1185">Reference proteome</keyword>
<evidence type="ECO:0000313" key="2">
    <source>
        <dbReference type="Proteomes" id="UP001319883"/>
    </source>
</evidence>
<name>A0ABS7WWT8_9GAMM</name>
<dbReference type="Proteomes" id="UP001319883">
    <property type="component" value="Unassembled WGS sequence"/>
</dbReference>
<dbReference type="RefSeq" id="WP_224420445.1">
    <property type="nucleotide sequence ID" value="NZ_JAGXFD010000001.1"/>
</dbReference>
<comment type="caution">
    <text evidence="1">The sequence shown here is derived from an EMBL/GenBank/DDBJ whole genome shotgun (WGS) entry which is preliminary data.</text>
</comment>
<organism evidence="1 2">
    <name type="scientific">Modicisalibacter tunisiensis</name>
    <dbReference type="NCBI Taxonomy" id="390637"/>
    <lineage>
        <taxon>Bacteria</taxon>
        <taxon>Pseudomonadati</taxon>
        <taxon>Pseudomonadota</taxon>
        <taxon>Gammaproteobacteria</taxon>
        <taxon>Oceanospirillales</taxon>
        <taxon>Halomonadaceae</taxon>
        <taxon>Modicisalibacter</taxon>
    </lineage>
</organism>
<accession>A0ABS7WWT8</accession>
<reference evidence="1 2" key="1">
    <citation type="submission" date="2021-05" db="EMBL/GenBank/DDBJ databases">
        <title>Petroleum and Energy Research Collection (APPE): ex situ preservation of microbial diversity associated with the oil industry and exploitation of its biotechnological potential.</title>
        <authorList>
            <person name="Paixao C.T.M."/>
            <person name="Gomes M.B."/>
            <person name="Oliveira V.M."/>
        </authorList>
    </citation>
    <scope>NUCLEOTIDE SEQUENCE [LARGE SCALE GENOMIC DNA]</scope>
    <source>
        <strain evidence="1 2">LIT2</strain>
    </source>
</reference>
<proteinExistence type="predicted"/>